<evidence type="ECO:0000313" key="3">
    <source>
        <dbReference type="Proteomes" id="UP001209878"/>
    </source>
</evidence>
<sequence>MNPIVCCGILIRCYSTLSGKLIDRKIPIPIPIYMDLRVAPVVGLVGGTDEDFQVLLADIEEQMTGAVTEVDVTEEIMLFPRDITSSDYEYVNPMAIFAKPTSWSTPALTMTPSAAYAGELPPEKSSWKHVVMELSQHMLKSPKSASRVQPESKTDGKTRGAVPPPARRPQSVVLPTRSRVTSPDVNATPAANRVGDGAGGKSLMRNRHAKERDPPNEVTPNTSATCSLHRKQAKTNTDDAQLELCTLTVAQLTDRLRSLKIPDPCVTALVNSDVDGELLASLDEKILTDEFQFSRFNAIKLMKHVREGYFPNF</sequence>
<dbReference type="InterPro" id="IPR052281">
    <property type="entry name" value="GAREM"/>
</dbReference>
<keyword evidence="3" id="KW-1185">Reference proteome</keyword>
<dbReference type="Gene3D" id="1.10.150.50">
    <property type="entry name" value="Transcription Factor, Ets-1"/>
    <property type="match status" value="1"/>
</dbReference>
<evidence type="ECO:0000313" key="2">
    <source>
        <dbReference type="EMBL" id="KAK2181674.1"/>
    </source>
</evidence>
<dbReference type="PANTHER" id="PTHR14454">
    <property type="entry name" value="GRB2-ASSOCIATED AND REGULATOR OF MAPK PROTEIN FAMILY MEMBER"/>
    <property type="match status" value="1"/>
</dbReference>
<comment type="caution">
    <text evidence="2">The sequence shown here is derived from an EMBL/GenBank/DDBJ whole genome shotgun (WGS) entry which is preliminary data.</text>
</comment>
<dbReference type="EMBL" id="JAODUO010000386">
    <property type="protein sequence ID" value="KAK2181674.1"/>
    <property type="molecule type" value="Genomic_DNA"/>
</dbReference>
<dbReference type="AlphaFoldDB" id="A0AAD9NVS1"/>
<reference evidence="2" key="1">
    <citation type="journal article" date="2023" name="Mol. Biol. Evol.">
        <title>Third-Generation Sequencing Reveals the Adaptive Role of the Epigenome in Three Deep-Sea Polychaetes.</title>
        <authorList>
            <person name="Perez M."/>
            <person name="Aroh O."/>
            <person name="Sun Y."/>
            <person name="Lan Y."/>
            <person name="Juniper S.K."/>
            <person name="Young C.R."/>
            <person name="Angers B."/>
            <person name="Qian P.Y."/>
        </authorList>
    </citation>
    <scope>NUCLEOTIDE SEQUENCE</scope>
    <source>
        <strain evidence="2">R07B-5</strain>
    </source>
</reference>
<name>A0AAD9NVS1_RIDPI</name>
<dbReference type="InterPro" id="IPR013761">
    <property type="entry name" value="SAM/pointed_sf"/>
</dbReference>
<dbReference type="Proteomes" id="UP001209878">
    <property type="component" value="Unassembled WGS sequence"/>
</dbReference>
<protein>
    <recommendedName>
        <fullName evidence="4">SAM domain-containing protein</fullName>
    </recommendedName>
</protein>
<organism evidence="2 3">
    <name type="scientific">Ridgeia piscesae</name>
    <name type="common">Tubeworm</name>
    <dbReference type="NCBI Taxonomy" id="27915"/>
    <lineage>
        <taxon>Eukaryota</taxon>
        <taxon>Metazoa</taxon>
        <taxon>Spiralia</taxon>
        <taxon>Lophotrochozoa</taxon>
        <taxon>Annelida</taxon>
        <taxon>Polychaeta</taxon>
        <taxon>Sedentaria</taxon>
        <taxon>Canalipalpata</taxon>
        <taxon>Sabellida</taxon>
        <taxon>Siboglinidae</taxon>
        <taxon>Ridgeia</taxon>
    </lineage>
</organism>
<evidence type="ECO:0000256" key="1">
    <source>
        <dbReference type="SAM" id="MobiDB-lite"/>
    </source>
</evidence>
<accession>A0AAD9NVS1</accession>
<evidence type="ECO:0008006" key="4">
    <source>
        <dbReference type="Google" id="ProtNLM"/>
    </source>
</evidence>
<feature type="region of interest" description="Disordered" evidence="1">
    <location>
        <begin position="138"/>
        <end position="223"/>
    </location>
</feature>
<gene>
    <name evidence="2" type="ORF">NP493_387g02051</name>
</gene>
<dbReference type="PANTHER" id="PTHR14454:SF11">
    <property type="entry name" value="SERRANO, ISOFORM F"/>
    <property type="match status" value="1"/>
</dbReference>
<proteinExistence type="predicted"/>